<keyword evidence="8" id="KW-1185">Reference proteome</keyword>
<proteinExistence type="inferred from homology"/>
<feature type="transmembrane region" description="Helical" evidence="6">
    <location>
        <begin position="155"/>
        <end position="178"/>
    </location>
</feature>
<evidence type="ECO:0000313" key="8">
    <source>
        <dbReference type="Proteomes" id="UP000277864"/>
    </source>
</evidence>
<keyword evidence="4 6" id="KW-1133">Transmembrane helix</keyword>
<reference evidence="7 8" key="1">
    <citation type="submission" date="2018-03" db="EMBL/GenBank/DDBJ databases">
        <authorList>
            <person name="Gulvik C.A."/>
        </authorList>
    </citation>
    <scope>NUCLEOTIDE SEQUENCE [LARGE SCALE GENOMIC DNA]</scope>
    <source>
        <strain evidence="7 8">JCM 31581</strain>
    </source>
</reference>
<dbReference type="EMBL" id="PXZH01000001">
    <property type="protein sequence ID" value="RST89960.1"/>
    <property type="molecule type" value="Genomic_DNA"/>
</dbReference>
<dbReference type="InterPro" id="IPR002794">
    <property type="entry name" value="DUF92_TMEM19"/>
</dbReference>
<dbReference type="GO" id="GO:0016020">
    <property type="term" value="C:membrane"/>
    <property type="evidence" value="ECO:0007669"/>
    <property type="project" value="UniProtKB-SubCell"/>
</dbReference>
<feature type="transmembrane region" description="Helical" evidence="6">
    <location>
        <begin position="245"/>
        <end position="265"/>
    </location>
</feature>
<evidence type="ECO:0000256" key="2">
    <source>
        <dbReference type="ARBA" id="ARBA00009012"/>
    </source>
</evidence>
<dbReference type="OrthoDB" id="9808500at2"/>
<comment type="caution">
    <text evidence="7">The sequence shown here is derived from an EMBL/GenBank/DDBJ whole genome shotgun (WGS) entry which is preliminary data.</text>
</comment>
<comment type="similarity">
    <text evidence="2">Belongs to the TMEM19 family.</text>
</comment>
<dbReference type="RefSeq" id="WP_125942574.1">
    <property type="nucleotide sequence ID" value="NZ_PXZH01000001.1"/>
</dbReference>
<feature type="transmembrane region" description="Helical" evidence="6">
    <location>
        <begin position="184"/>
        <end position="207"/>
    </location>
</feature>
<keyword evidence="5 6" id="KW-0472">Membrane</keyword>
<comment type="subcellular location">
    <subcellularLocation>
        <location evidence="1">Membrane</location>
        <topology evidence="1">Multi-pass membrane protein</topology>
    </subcellularLocation>
</comment>
<evidence type="ECO:0008006" key="9">
    <source>
        <dbReference type="Google" id="ProtNLM"/>
    </source>
</evidence>
<feature type="transmembrane region" description="Helical" evidence="6">
    <location>
        <begin position="40"/>
        <end position="63"/>
    </location>
</feature>
<evidence type="ECO:0000256" key="4">
    <source>
        <dbReference type="ARBA" id="ARBA00022989"/>
    </source>
</evidence>
<dbReference type="Proteomes" id="UP000277864">
    <property type="component" value="Unassembled WGS sequence"/>
</dbReference>
<evidence type="ECO:0000256" key="1">
    <source>
        <dbReference type="ARBA" id="ARBA00004141"/>
    </source>
</evidence>
<evidence type="ECO:0000256" key="3">
    <source>
        <dbReference type="ARBA" id="ARBA00022692"/>
    </source>
</evidence>
<dbReference type="AlphaFoldDB" id="A0A3S0GEK4"/>
<keyword evidence="3 6" id="KW-0812">Transmembrane</keyword>
<accession>A0A3S0GEK4</accession>
<feature type="transmembrane region" description="Helical" evidence="6">
    <location>
        <begin position="5"/>
        <end position="20"/>
    </location>
</feature>
<dbReference type="PANTHER" id="PTHR13353:SF5">
    <property type="entry name" value="TRANSMEMBRANE PROTEIN 19"/>
    <property type="match status" value="1"/>
</dbReference>
<protein>
    <recommendedName>
        <fullName evidence="9">DUF92 domain-containing protein</fullName>
    </recommendedName>
</protein>
<sequence>MITRIVLAISLNAIIAIISYKKNFLTGKASIAAGLVGSLFYIFGNISTWLLYLGLFLFIWVQAEIKKHLPKKYQLFFYPTWTVWQFLAYTLPGLGCLALFFFTDNTAFYLGMIVSLATATANLWASEIGILSKHSPFCLVGGHEVAKGISGGVSILGTLASFVGAFLVALTSAIGIFFQTQLNFFGQSILSIYFLLVSFLGVMGMFLDSLLGATIQEKYWAGKYVVEYVTKRFYKGVKGMTNTKVTFITTSLMALVGILLSLLLFR</sequence>
<evidence type="ECO:0000313" key="7">
    <source>
        <dbReference type="EMBL" id="RST89960.1"/>
    </source>
</evidence>
<evidence type="ECO:0000256" key="5">
    <source>
        <dbReference type="ARBA" id="ARBA00023136"/>
    </source>
</evidence>
<gene>
    <name evidence="7" type="ORF">C7P63_02460</name>
</gene>
<name>A0A3S0GEK4_9ENTE</name>
<evidence type="ECO:0000256" key="6">
    <source>
        <dbReference type="SAM" id="Phobius"/>
    </source>
</evidence>
<dbReference type="Pfam" id="PF01940">
    <property type="entry name" value="DUF92"/>
    <property type="match status" value="1"/>
</dbReference>
<feature type="transmembrane region" description="Helical" evidence="6">
    <location>
        <begin position="75"/>
        <end position="101"/>
    </location>
</feature>
<feature type="transmembrane region" description="Helical" evidence="6">
    <location>
        <begin position="107"/>
        <end position="125"/>
    </location>
</feature>
<organism evidence="7 8">
    <name type="scientific">Vagococcus humatus</name>
    <dbReference type="NCBI Taxonomy" id="1889241"/>
    <lineage>
        <taxon>Bacteria</taxon>
        <taxon>Bacillati</taxon>
        <taxon>Bacillota</taxon>
        <taxon>Bacilli</taxon>
        <taxon>Lactobacillales</taxon>
        <taxon>Enterococcaceae</taxon>
        <taxon>Vagococcus</taxon>
    </lineage>
</organism>
<dbReference type="PANTHER" id="PTHR13353">
    <property type="entry name" value="TRANSMEMBRANE PROTEIN 19"/>
    <property type="match status" value="1"/>
</dbReference>